<comment type="caution">
    <text evidence="2">The sequence shown here is derived from an EMBL/GenBank/DDBJ whole genome shotgun (WGS) entry which is preliminary data.</text>
</comment>
<keyword evidence="3" id="KW-1185">Reference proteome</keyword>
<gene>
    <name evidence="2" type="ORF">Amon01_000579300</name>
</gene>
<reference evidence="2" key="1">
    <citation type="submission" date="2023-04" db="EMBL/GenBank/DDBJ databases">
        <title>Ambrosiozyma monospora NBRC 1965.</title>
        <authorList>
            <person name="Ichikawa N."/>
            <person name="Sato H."/>
            <person name="Tonouchi N."/>
        </authorList>
    </citation>
    <scope>NUCLEOTIDE SEQUENCE</scope>
    <source>
        <strain evidence="2">NBRC 1965</strain>
    </source>
</reference>
<sequence>MPHQIQTDLTDPFDAYDLTGKRTETLQENEKGIQYPKGHLFIYPEHYHLHLIATNVSTTIATPTSDDPTMATSNNIDSIIAGDNTARRVIVDTSKRPKIPEFESMRTRSSTLASNYTNTGASTNSNYSYTSSLNGSEDVFNNFNESTTTTNSNTNINANNSGGNGINNSRVGSINRIGSGGSGNPNLYVESISCIIAGQRTFETRSDVKINYS</sequence>
<protein>
    <submittedName>
        <fullName evidence="2">Unnamed protein product</fullName>
    </submittedName>
</protein>
<dbReference type="EMBL" id="BSXU01003367">
    <property type="protein sequence ID" value="GMG39977.1"/>
    <property type="molecule type" value="Genomic_DNA"/>
</dbReference>
<name>A0A9W6YVM9_AMBMO</name>
<evidence type="ECO:0000313" key="3">
    <source>
        <dbReference type="Proteomes" id="UP001165063"/>
    </source>
</evidence>
<evidence type="ECO:0000313" key="2">
    <source>
        <dbReference type="EMBL" id="GMG39977.1"/>
    </source>
</evidence>
<dbReference type="AlphaFoldDB" id="A0A9W6YVM9"/>
<accession>A0A9W6YVM9</accession>
<evidence type="ECO:0000256" key="1">
    <source>
        <dbReference type="SAM" id="MobiDB-lite"/>
    </source>
</evidence>
<dbReference type="Proteomes" id="UP001165063">
    <property type="component" value="Unassembled WGS sequence"/>
</dbReference>
<proteinExistence type="predicted"/>
<organism evidence="2 3">
    <name type="scientific">Ambrosiozyma monospora</name>
    <name type="common">Yeast</name>
    <name type="synonym">Endomycopsis monosporus</name>
    <dbReference type="NCBI Taxonomy" id="43982"/>
    <lineage>
        <taxon>Eukaryota</taxon>
        <taxon>Fungi</taxon>
        <taxon>Dikarya</taxon>
        <taxon>Ascomycota</taxon>
        <taxon>Saccharomycotina</taxon>
        <taxon>Pichiomycetes</taxon>
        <taxon>Pichiales</taxon>
        <taxon>Pichiaceae</taxon>
        <taxon>Ambrosiozyma</taxon>
    </lineage>
</organism>
<feature type="region of interest" description="Disordered" evidence="1">
    <location>
        <begin position="146"/>
        <end position="167"/>
    </location>
</feature>